<name>A0A1W0AWC9_9NOCA</name>
<dbReference type="AlphaFoldDB" id="A0A1W0AWC9"/>
<evidence type="ECO:0000259" key="2">
    <source>
        <dbReference type="Pfam" id="PF20615"/>
    </source>
</evidence>
<dbReference type="RefSeq" id="WP_077116836.1">
    <property type="nucleotide sequence ID" value="NZ_LOKT01000008.1"/>
</dbReference>
<dbReference type="STRING" id="1538463.B0T36_13490"/>
<evidence type="ECO:0000313" key="3">
    <source>
        <dbReference type="EMBL" id="ONM48272.1"/>
    </source>
</evidence>
<accession>A0A1W0AWC9</accession>
<evidence type="ECO:0000313" key="4">
    <source>
        <dbReference type="Proteomes" id="UP000188836"/>
    </source>
</evidence>
<sequence>MVTSGEFPGLDMPDLDASSSLDGLGPVELTDPTQDIDGDGVLDTYTDTTADAMNVWTDTDLDGYADQATTVEKDGDYSAWEYHRHPDGTSEWVRTDQGKVGE</sequence>
<feature type="region of interest" description="Disordered" evidence="1">
    <location>
        <begin position="82"/>
        <end position="102"/>
    </location>
</feature>
<feature type="domain" description="DUF6802" evidence="2">
    <location>
        <begin position="1"/>
        <end position="102"/>
    </location>
</feature>
<dbReference type="OrthoDB" id="4375009at2"/>
<gene>
    <name evidence="3" type="ORF">B0T46_12845</name>
</gene>
<dbReference type="Pfam" id="PF20615">
    <property type="entry name" value="DUF6802"/>
    <property type="match status" value="1"/>
</dbReference>
<organism evidence="3 4">
    <name type="scientific">Nocardia donostiensis</name>
    <dbReference type="NCBI Taxonomy" id="1538463"/>
    <lineage>
        <taxon>Bacteria</taxon>
        <taxon>Bacillati</taxon>
        <taxon>Actinomycetota</taxon>
        <taxon>Actinomycetes</taxon>
        <taxon>Mycobacteriales</taxon>
        <taxon>Nocardiaceae</taxon>
        <taxon>Nocardia</taxon>
    </lineage>
</organism>
<keyword evidence="4" id="KW-1185">Reference proteome</keyword>
<proteinExistence type="predicted"/>
<dbReference type="InterPro" id="IPR046543">
    <property type="entry name" value="DUF6802"/>
</dbReference>
<evidence type="ECO:0000256" key="1">
    <source>
        <dbReference type="SAM" id="MobiDB-lite"/>
    </source>
</evidence>
<dbReference type="Proteomes" id="UP000188836">
    <property type="component" value="Unassembled WGS sequence"/>
</dbReference>
<dbReference type="EMBL" id="MUMY01000010">
    <property type="protein sequence ID" value="ONM48272.1"/>
    <property type="molecule type" value="Genomic_DNA"/>
</dbReference>
<protein>
    <recommendedName>
        <fullName evidence="2">DUF6802 domain-containing protein</fullName>
    </recommendedName>
</protein>
<reference evidence="3 4" key="1">
    <citation type="journal article" date="2016" name="Antonie Van Leeuwenhoek">
        <title>Nocardia donostiensis sp. nov., isolated from human respiratory specimens.</title>
        <authorList>
            <person name="Ercibengoa M."/>
            <person name="Bell M."/>
            <person name="Marimon J.M."/>
            <person name="Humrighouse B."/>
            <person name="Klenk H.P."/>
            <person name="Potter G."/>
            <person name="Perez-Trallero E."/>
        </authorList>
    </citation>
    <scope>NUCLEOTIDE SEQUENCE [LARGE SCALE GENOMIC DNA]</scope>
    <source>
        <strain evidence="3 4">X1655</strain>
    </source>
</reference>
<comment type="caution">
    <text evidence="3">The sequence shown here is derived from an EMBL/GenBank/DDBJ whole genome shotgun (WGS) entry which is preliminary data.</text>
</comment>
<feature type="region of interest" description="Disordered" evidence="1">
    <location>
        <begin position="1"/>
        <end position="42"/>
    </location>
</feature>